<dbReference type="OMA" id="WPEPFVI"/>
<evidence type="ECO:0000313" key="4">
    <source>
        <dbReference type="EMBL" id="KAF7224491.1"/>
    </source>
</evidence>
<proteinExistence type="predicted"/>
<dbReference type="KEGG" id="nfu:107388817"/>
<organism evidence="2 5">
    <name type="scientific">Nothobranchius furzeri</name>
    <name type="common">Turquoise killifish</name>
    <dbReference type="NCBI Taxonomy" id="105023"/>
    <lineage>
        <taxon>Eukaryota</taxon>
        <taxon>Metazoa</taxon>
        <taxon>Chordata</taxon>
        <taxon>Craniata</taxon>
        <taxon>Vertebrata</taxon>
        <taxon>Euteleostomi</taxon>
        <taxon>Actinopterygii</taxon>
        <taxon>Neopterygii</taxon>
        <taxon>Teleostei</taxon>
        <taxon>Neoteleostei</taxon>
        <taxon>Acanthomorphata</taxon>
        <taxon>Ovalentaria</taxon>
        <taxon>Atherinomorphae</taxon>
        <taxon>Cyprinodontiformes</taxon>
        <taxon>Nothobranchiidae</taxon>
        <taxon>Nothobranchius</taxon>
    </lineage>
</organism>
<dbReference type="PANTHER" id="PTHR31025">
    <property type="entry name" value="SI:CH211-196P9.1-RELATED"/>
    <property type="match status" value="1"/>
</dbReference>
<reference evidence="2" key="1">
    <citation type="submission" date="2020-03" db="EMBL/GenBank/DDBJ databases">
        <title>Intra-Species Differences in Population Size shape Life History and Genome Evolution.</title>
        <authorList>
            <person name="Willemsen D."/>
            <person name="Cui R."/>
            <person name="Valenzano D.R."/>
        </authorList>
    </citation>
    <scope>NUCLEOTIDE SEQUENCE</scope>
    <source>
        <strain evidence="2">GRZ</strain>
        <tissue evidence="2">Whole</tissue>
    </source>
</reference>
<dbReference type="EMBL" id="JAAVVJ010000004">
    <property type="protein sequence ID" value="KAF7224491.1"/>
    <property type="molecule type" value="Genomic_DNA"/>
</dbReference>
<dbReference type="EMBL" id="JAAVVJ010000004">
    <property type="protein sequence ID" value="KAF7224489.1"/>
    <property type="molecule type" value="Genomic_DNA"/>
</dbReference>
<dbReference type="Proteomes" id="UP000822369">
    <property type="component" value="Chromosome 4"/>
</dbReference>
<dbReference type="OrthoDB" id="8431722at2759"/>
<sequence length="526" mass="60159">MSHKMAGLLLLVKISPKMTRKLALAEVPESVEHLENSLREKLQLQGSFTIQYEDPDFNNALCNLMDIHELPPERAVLHILWEESSEHPHKESDALVSGSSLDTPSTSTGGAFQNPSAFIRSYLRSVSEWPSPFTIPAFSYDVELKLRKGNDEYENTKKVVSITRDMKMDILDKIAQAVFEVKAYPDQDQIESVASALVTKHPCLQEPGSGSGYDGWKMSIKYKLGNYRSKLRQAGCNEVSINRKRKSNEDVDTNSSLKRAKRGEINYVPDYPDSHSDDSLEEERLALLEESQKRRMDPVLIKQKMELTFSLRRKEIVEVEPMVTEVMERWPALFNEAEIREEFHRITNKDLMDSFRAGLNQHTSRLLQLYRAKRTTFPAEMDQLLNRLDEETSDITMHRQTTALKGLPFYLRDSHEKLFRSCLDTDPEEEQTRGLSVGILTVLEDDGTSPAVNVMNLAVVVEETIILQDLPDLPTAFGFVFGLIYVLNLQYPKDLRYTFETVQKIFMGLGTDLSARVRSLKNRLFL</sequence>
<evidence type="ECO:0000313" key="5">
    <source>
        <dbReference type="Proteomes" id="UP000822369"/>
    </source>
</evidence>
<dbReference type="EMBL" id="JAAVVJ010000004">
    <property type="protein sequence ID" value="KAF7224488.1"/>
    <property type="molecule type" value="Genomic_DNA"/>
</dbReference>
<protein>
    <submittedName>
        <fullName evidence="4">Transcript variant X1</fullName>
    </submittedName>
    <submittedName>
        <fullName evidence="3">Transcript variant X2</fullName>
    </submittedName>
    <submittedName>
        <fullName evidence="1">Transcript variant X3</fullName>
    </submittedName>
    <submittedName>
        <fullName evidence="2">Transcript variant X4</fullName>
    </submittedName>
</protein>
<comment type="caution">
    <text evidence="2">The sequence shown here is derived from an EMBL/GenBank/DDBJ whole genome shotgun (WGS) entry which is preliminary data.</text>
</comment>
<name>A0A9D2YP62_NOTFU</name>
<evidence type="ECO:0000313" key="3">
    <source>
        <dbReference type="EMBL" id="KAF7224490.1"/>
    </source>
</evidence>
<evidence type="ECO:0000313" key="2">
    <source>
        <dbReference type="EMBL" id="KAF7224489.1"/>
    </source>
</evidence>
<evidence type="ECO:0000313" key="1">
    <source>
        <dbReference type="EMBL" id="KAF7224488.1"/>
    </source>
</evidence>
<gene>
    <name evidence="2" type="ORF">G4P62_012783</name>
</gene>
<accession>A0A9D2YP62</accession>
<dbReference type="AlphaFoldDB" id="A0A9D2YP62"/>
<dbReference type="EMBL" id="JAAVVJ010000004">
    <property type="protein sequence ID" value="KAF7224490.1"/>
    <property type="molecule type" value="Genomic_DNA"/>
</dbReference>
<dbReference type="PANTHER" id="PTHR31025:SF27">
    <property type="entry name" value="SI:CH211-193K19.2-RELATED"/>
    <property type="match status" value="1"/>
</dbReference>